<evidence type="ECO:0000313" key="4">
    <source>
        <dbReference type="EMBL" id="TGZ50315.1"/>
    </source>
</evidence>
<gene>
    <name evidence="4" type="ORF">DBV15_06595</name>
</gene>
<dbReference type="Proteomes" id="UP000310200">
    <property type="component" value="Unassembled WGS sequence"/>
</dbReference>
<evidence type="ECO:0000313" key="5">
    <source>
        <dbReference type="Proteomes" id="UP000310200"/>
    </source>
</evidence>
<feature type="compositionally biased region" description="Basic and acidic residues" evidence="2">
    <location>
        <begin position="972"/>
        <end position="988"/>
    </location>
</feature>
<feature type="signal peptide" evidence="3">
    <location>
        <begin position="1"/>
        <end position="24"/>
    </location>
</feature>
<organism evidence="4 5">
    <name type="scientific">Temnothorax longispinosus</name>
    <dbReference type="NCBI Taxonomy" id="300112"/>
    <lineage>
        <taxon>Eukaryota</taxon>
        <taxon>Metazoa</taxon>
        <taxon>Ecdysozoa</taxon>
        <taxon>Arthropoda</taxon>
        <taxon>Hexapoda</taxon>
        <taxon>Insecta</taxon>
        <taxon>Pterygota</taxon>
        <taxon>Neoptera</taxon>
        <taxon>Endopterygota</taxon>
        <taxon>Hymenoptera</taxon>
        <taxon>Apocrita</taxon>
        <taxon>Aculeata</taxon>
        <taxon>Formicoidea</taxon>
        <taxon>Formicidae</taxon>
        <taxon>Myrmicinae</taxon>
        <taxon>Temnothorax</taxon>
    </lineage>
</organism>
<feature type="region of interest" description="Disordered" evidence="2">
    <location>
        <begin position="965"/>
        <end position="988"/>
    </location>
</feature>
<keyword evidence="5" id="KW-1185">Reference proteome</keyword>
<proteinExistence type="predicted"/>
<evidence type="ECO:0000256" key="2">
    <source>
        <dbReference type="SAM" id="MobiDB-lite"/>
    </source>
</evidence>
<feature type="coiled-coil region" evidence="1">
    <location>
        <begin position="744"/>
        <end position="778"/>
    </location>
</feature>
<dbReference type="AlphaFoldDB" id="A0A4S2KKY4"/>
<dbReference type="EMBL" id="QBLH01001993">
    <property type="protein sequence ID" value="TGZ50315.1"/>
    <property type="molecule type" value="Genomic_DNA"/>
</dbReference>
<dbReference type="PANTHER" id="PTHR21683:SF3">
    <property type="entry name" value="CILIA AND FLAGELLA ASSOCIATED PROTEIN 100"/>
    <property type="match status" value="1"/>
</dbReference>
<accession>A0A4S2KKY4</accession>
<dbReference type="InterPro" id="IPR051147">
    <property type="entry name" value="CFAP_domain-containing"/>
</dbReference>
<keyword evidence="1" id="KW-0175">Coiled coil</keyword>
<name>A0A4S2KKY4_9HYME</name>
<comment type="caution">
    <text evidence="4">The sequence shown here is derived from an EMBL/GenBank/DDBJ whole genome shotgun (WGS) entry which is preliminary data.</text>
</comment>
<reference evidence="4 5" key="1">
    <citation type="journal article" date="2019" name="Philos. Trans. R. Soc. Lond., B, Biol. Sci.">
        <title>Ant behaviour and brain gene expression of defending hosts depend on the ecological success of the intruding social parasite.</title>
        <authorList>
            <person name="Kaur R."/>
            <person name="Stoldt M."/>
            <person name="Jongepier E."/>
            <person name="Feldmeyer B."/>
            <person name="Menzel F."/>
            <person name="Bornberg-Bauer E."/>
            <person name="Foitzik S."/>
        </authorList>
    </citation>
    <scope>NUCLEOTIDE SEQUENCE [LARGE SCALE GENOMIC DNA]</scope>
    <source>
        <tissue evidence="4">Whole body</tissue>
    </source>
</reference>
<evidence type="ECO:0000256" key="1">
    <source>
        <dbReference type="SAM" id="Coils"/>
    </source>
</evidence>
<sequence length="988" mass="115518">MLVMQFRQPAIWLFKLLSIGFAYTGISDWDACSGRLERALDALHRDSSRRNKLDEEEAGTLYQRELHSAPLEMAVSRMAVKLPENTKEPEGQWARVEQCVYDPDRSSLRTRVVFNDLSVSGMVSLIPRDRRAPISAESCRMTLRLRRAGIDFLTSPIARGRGQMRIRTESSFLEPRFASIYAYGCRSTRIDKQIKRQDKWPPYHSASVNKLSLPLVDNDNYDAAEPRQLAGNAEEMDIVIPNESRHPRYSHAPGTNFGIWRKNSWITKSSPRRRRSMARYARTAMVITPRDFADALINGRKSTERPENFTKILNLTDNFRNEEPPQNVTREVRELVVEDNLFPIDSEDPNRSWQSKEYITREMEDVFLQGASQALTRYIERQLHPAIKETLMLSMGYTINASVATKTTRHYWTSGHDVPNEGGNTRDEQSPFAFPSCSQTLAHLQWWKAQKKKAISERGRKVHKDRYKIPQSRDILQRLRTLSRFLRNSVQVDVEIEAEEAKKHKRLDKAIAMTDVDPQYFTELSGRPVKEKFSLEQYIRDVREMLKTKLLIGQEKDECIRIDQQFEQETRRLRQIQDHEKSMHMLEKAEREAKLTEEISARRNELAKQFGQSRLDVYVWEENWRLVKMCQMFLYQVSPVAWRAKYDWLQRPESGRSIIFTDAPSTDLFSRYKTLDESASLENLIELFEQDVADAGPAELYFEDPFDLIRIFRAMETQNLNALIHLESLAAPMADITKTITVTEAQIKREISEITSMINDLENSIAKAESRAAKLEEYANYLLRDVFRRLVCSEEVLYLRVFVEDTYENCIGPNDANLDSFSMMKWIEKIYEELNLQLDNLPREIVRACEREGFRQEMKSIKEAEDAAKKFELMHRLLDALKRIMEPPATKKRLLIRRSVPITTKARLPSRMPKPTDEEAQFLTFFTDYCGREDFVAYRSKFPDDFDLTFRRKRDDIEAEVATFNDVSSSREQMREKEKEEVTEEERK</sequence>
<keyword evidence="3" id="KW-0732">Signal</keyword>
<feature type="chain" id="PRO_5020810439" evidence="3">
    <location>
        <begin position="25"/>
        <end position="988"/>
    </location>
</feature>
<dbReference type="PANTHER" id="PTHR21683">
    <property type="entry name" value="COILED-COIL DOMAIN-CONTAINING PROTEIN 42 LIKE-2-LIKE-RELATED"/>
    <property type="match status" value="1"/>
</dbReference>
<protein>
    <submittedName>
        <fullName evidence="4">Coiled-coil domain-containing protein 37</fullName>
    </submittedName>
</protein>
<evidence type="ECO:0000256" key="3">
    <source>
        <dbReference type="SAM" id="SignalP"/>
    </source>
</evidence>